<dbReference type="Proteomes" id="UP000054477">
    <property type="component" value="Unassembled WGS sequence"/>
</dbReference>
<keyword evidence="2" id="KW-1185">Reference proteome</keyword>
<dbReference type="Gene3D" id="3.40.50.300">
    <property type="entry name" value="P-loop containing nucleotide triphosphate hydrolases"/>
    <property type="match status" value="1"/>
</dbReference>
<feature type="non-terminal residue" evidence="1">
    <location>
        <position position="1"/>
    </location>
</feature>
<sequence length="61" mass="6984">DEATSALDATSRTLVFEAIKRWRKNKTKIVITHGLSQITPNDFVYVLKVGQVVEQGYRYDL</sequence>
<dbReference type="STRING" id="1095629.A0A0C9WPH0"/>
<dbReference type="AlphaFoldDB" id="A0A0C9WPH0"/>
<dbReference type="PANTHER" id="PTHR43394:SF15">
    <property type="entry name" value="ALPHA-FACTOR-TRANSPORTING ATPASE"/>
    <property type="match status" value="1"/>
</dbReference>
<dbReference type="SUPFAM" id="SSF52540">
    <property type="entry name" value="P-loop containing nucleoside triphosphate hydrolases"/>
    <property type="match status" value="1"/>
</dbReference>
<evidence type="ECO:0000313" key="2">
    <source>
        <dbReference type="Proteomes" id="UP000054477"/>
    </source>
</evidence>
<dbReference type="HOGENOM" id="CLU_000604_61_9_1"/>
<evidence type="ECO:0000313" key="1">
    <source>
        <dbReference type="EMBL" id="KIJ92830.1"/>
    </source>
</evidence>
<dbReference type="GO" id="GO:0015421">
    <property type="term" value="F:ABC-type oligopeptide transporter activity"/>
    <property type="evidence" value="ECO:0007669"/>
    <property type="project" value="TreeGrafter"/>
</dbReference>
<dbReference type="InterPro" id="IPR039421">
    <property type="entry name" value="Type_1_exporter"/>
</dbReference>
<proteinExistence type="predicted"/>
<feature type="non-terminal residue" evidence="1">
    <location>
        <position position="61"/>
    </location>
</feature>
<dbReference type="OrthoDB" id="6500128at2759"/>
<organism evidence="1 2">
    <name type="scientific">Laccaria amethystina LaAM-08-1</name>
    <dbReference type="NCBI Taxonomy" id="1095629"/>
    <lineage>
        <taxon>Eukaryota</taxon>
        <taxon>Fungi</taxon>
        <taxon>Dikarya</taxon>
        <taxon>Basidiomycota</taxon>
        <taxon>Agaricomycotina</taxon>
        <taxon>Agaricomycetes</taxon>
        <taxon>Agaricomycetidae</taxon>
        <taxon>Agaricales</taxon>
        <taxon>Agaricineae</taxon>
        <taxon>Hydnangiaceae</taxon>
        <taxon>Laccaria</taxon>
    </lineage>
</organism>
<reference evidence="1 2" key="1">
    <citation type="submission" date="2014-04" db="EMBL/GenBank/DDBJ databases">
        <authorList>
            <consortium name="DOE Joint Genome Institute"/>
            <person name="Kuo A."/>
            <person name="Kohler A."/>
            <person name="Nagy L.G."/>
            <person name="Floudas D."/>
            <person name="Copeland A."/>
            <person name="Barry K.W."/>
            <person name="Cichocki N."/>
            <person name="Veneault-Fourrey C."/>
            <person name="LaButti K."/>
            <person name="Lindquist E.A."/>
            <person name="Lipzen A."/>
            <person name="Lundell T."/>
            <person name="Morin E."/>
            <person name="Murat C."/>
            <person name="Sun H."/>
            <person name="Tunlid A."/>
            <person name="Henrissat B."/>
            <person name="Grigoriev I.V."/>
            <person name="Hibbett D.S."/>
            <person name="Martin F."/>
            <person name="Nordberg H.P."/>
            <person name="Cantor M.N."/>
            <person name="Hua S.X."/>
        </authorList>
    </citation>
    <scope>NUCLEOTIDE SEQUENCE [LARGE SCALE GENOMIC DNA]</scope>
    <source>
        <strain evidence="1 2">LaAM-08-1</strain>
    </source>
</reference>
<dbReference type="GO" id="GO:0090374">
    <property type="term" value="P:oligopeptide export from mitochondrion"/>
    <property type="evidence" value="ECO:0007669"/>
    <property type="project" value="TreeGrafter"/>
</dbReference>
<name>A0A0C9WPH0_9AGAR</name>
<protein>
    <recommendedName>
        <fullName evidence="3">P-loop containing nucleoside triphosphate hydrolase protein</fullName>
    </recommendedName>
</protein>
<accession>A0A0C9WPH0</accession>
<dbReference type="GO" id="GO:0005743">
    <property type="term" value="C:mitochondrial inner membrane"/>
    <property type="evidence" value="ECO:0007669"/>
    <property type="project" value="TreeGrafter"/>
</dbReference>
<dbReference type="InterPro" id="IPR027417">
    <property type="entry name" value="P-loop_NTPase"/>
</dbReference>
<dbReference type="EMBL" id="KN838881">
    <property type="protein sequence ID" value="KIJ92830.1"/>
    <property type="molecule type" value="Genomic_DNA"/>
</dbReference>
<dbReference type="PANTHER" id="PTHR43394">
    <property type="entry name" value="ATP-DEPENDENT PERMEASE MDL1, MITOCHONDRIAL"/>
    <property type="match status" value="1"/>
</dbReference>
<evidence type="ECO:0008006" key="3">
    <source>
        <dbReference type="Google" id="ProtNLM"/>
    </source>
</evidence>
<gene>
    <name evidence="1" type="ORF">K443DRAFT_51159</name>
</gene>
<reference evidence="2" key="2">
    <citation type="submission" date="2015-01" db="EMBL/GenBank/DDBJ databases">
        <title>Evolutionary Origins and Diversification of the Mycorrhizal Mutualists.</title>
        <authorList>
            <consortium name="DOE Joint Genome Institute"/>
            <consortium name="Mycorrhizal Genomics Consortium"/>
            <person name="Kohler A."/>
            <person name="Kuo A."/>
            <person name="Nagy L.G."/>
            <person name="Floudas D."/>
            <person name="Copeland A."/>
            <person name="Barry K.W."/>
            <person name="Cichocki N."/>
            <person name="Veneault-Fourrey C."/>
            <person name="LaButti K."/>
            <person name="Lindquist E.A."/>
            <person name="Lipzen A."/>
            <person name="Lundell T."/>
            <person name="Morin E."/>
            <person name="Murat C."/>
            <person name="Riley R."/>
            <person name="Ohm R."/>
            <person name="Sun H."/>
            <person name="Tunlid A."/>
            <person name="Henrissat B."/>
            <person name="Grigoriev I.V."/>
            <person name="Hibbett D.S."/>
            <person name="Martin F."/>
        </authorList>
    </citation>
    <scope>NUCLEOTIDE SEQUENCE [LARGE SCALE GENOMIC DNA]</scope>
    <source>
        <strain evidence="2">LaAM-08-1</strain>
    </source>
</reference>